<organism evidence="1 2">
    <name type="scientific">Pleurodeles waltl</name>
    <name type="common">Iberian ribbed newt</name>
    <dbReference type="NCBI Taxonomy" id="8319"/>
    <lineage>
        <taxon>Eukaryota</taxon>
        <taxon>Metazoa</taxon>
        <taxon>Chordata</taxon>
        <taxon>Craniata</taxon>
        <taxon>Vertebrata</taxon>
        <taxon>Euteleostomi</taxon>
        <taxon>Amphibia</taxon>
        <taxon>Batrachia</taxon>
        <taxon>Caudata</taxon>
        <taxon>Salamandroidea</taxon>
        <taxon>Salamandridae</taxon>
        <taxon>Pleurodelinae</taxon>
        <taxon>Pleurodeles</taxon>
    </lineage>
</organism>
<name>A0AAV7PTA5_PLEWA</name>
<accession>A0AAV7PTA5</accession>
<evidence type="ECO:0000313" key="2">
    <source>
        <dbReference type="Proteomes" id="UP001066276"/>
    </source>
</evidence>
<proteinExistence type="predicted"/>
<dbReference type="AlphaFoldDB" id="A0AAV7PTA5"/>
<evidence type="ECO:0000313" key="1">
    <source>
        <dbReference type="EMBL" id="KAJ1130507.1"/>
    </source>
</evidence>
<sequence length="127" mass="14188">MRKTLRAEHESEKEHYLDRILAGMGKAAKKKDAGADRTELLPRANTQEIMTFPRQTLGGLTLADILQAIMATRESLETNLNTLGAEFGLLKDDYRRFAERVTTVEGDFAEVPTSMTMAQSRLSALED</sequence>
<gene>
    <name evidence="1" type="ORF">NDU88_008859</name>
</gene>
<comment type="caution">
    <text evidence="1">The sequence shown here is derived from an EMBL/GenBank/DDBJ whole genome shotgun (WGS) entry which is preliminary data.</text>
</comment>
<dbReference type="Proteomes" id="UP001066276">
    <property type="component" value="Chromosome 7"/>
</dbReference>
<reference evidence="1" key="1">
    <citation type="journal article" date="2022" name="bioRxiv">
        <title>Sequencing and chromosome-scale assembly of the giantPleurodeles waltlgenome.</title>
        <authorList>
            <person name="Brown T."/>
            <person name="Elewa A."/>
            <person name="Iarovenko S."/>
            <person name="Subramanian E."/>
            <person name="Araus A.J."/>
            <person name="Petzold A."/>
            <person name="Susuki M."/>
            <person name="Suzuki K.-i.T."/>
            <person name="Hayashi T."/>
            <person name="Toyoda A."/>
            <person name="Oliveira C."/>
            <person name="Osipova E."/>
            <person name="Leigh N.D."/>
            <person name="Simon A."/>
            <person name="Yun M.H."/>
        </authorList>
    </citation>
    <scope>NUCLEOTIDE SEQUENCE</scope>
    <source>
        <strain evidence="1">20211129_DDA</strain>
        <tissue evidence="1">Liver</tissue>
    </source>
</reference>
<dbReference type="EMBL" id="JANPWB010000011">
    <property type="protein sequence ID" value="KAJ1130507.1"/>
    <property type="molecule type" value="Genomic_DNA"/>
</dbReference>
<keyword evidence="2" id="KW-1185">Reference proteome</keyword>
<protein>
    <submittedName>
        <fullName evidence="1">Uncharacterized protein</fullName>
    </submittedName>
</protein>